<evidence type="ECO:0000313" key="2">
    <source>
        <dbReference type="EMBL" id="GBP66911.1"/>
    </source>
</evidence>
<dbReference type="EMBL" id="BGZK01000971">
    <property type="protein sequence ID" value="GBP66911.1"/>
    <property type="molecule type" value="Genomic_DNA"/>
</dbReference>
<protein>
    <submittedName>
        <fullName evidence="2">Uncharacterized protein</fullName>
    </submittedName>
</protein>
<proteinExistence type="predicted"/>
<dbReference type="AlphaFoldDB" id="A0A4C1XSP2"/>
<organism evidence="2 3">
    <name type="scientific">Eumeta variegata</name>
    <name type="common">Bagworm moth</name>
    <name type="synonym">Eumeta japonica</name>
    <dbReference type="NCBI Taxonomy" id="151549"/>
    <lineage>
        <taxon>Eukaryota</taxon>
        <taxon>Metazoa</taxon>
        <taxon>Ecdysozoa</taxon>
        <taxon>Arthropoda</taxon>
        <taxon>Hexapoda</taxon>
        <taxon>Insecta</taxon>
        <taxon>Pterygota</taxon>
        <taxon>Neoptera</taxon>
        <taxon>Endopterygota</taxon>
        <taxon>Lepidoptera</taxon>
        <taxon>Glossata</taxon>
        <taxon>Ditrysia</taxon>
        <taxon>Tineoidea</taxon>
        <taxon>Psychidae</taxon>
        <taxon>Oiketicinae</taxon>
        <taxon>Eumeta</taxon>
    </lineage>
</organism>
<name>A0A4C1XSP2_EUMVA</name>
<gene>
    <name evidence="2" type="ORF">EVAR_60968_1</name>
</gene>
<sequence>MIAVQKARTGRSGGGGARAACTSAAAGPRPARARPGSVLITSDDGRTRPDNKLSARCALVSTGPAERRTALIVLAHSQQPLSYAPSVLLLSLYLLENYSVSPTSIQIQYVA</sequence>
<feature type="compositionally biased region" description="Low complexity" evidence="1">
    <location>
        <begin position="18"/>
        <end position="36"/>
    </location>
</feature>
<evidence type="ECO:0000313" key="3">
    <source>
        <dbReference type="Proteomes" id="UP000299102"/>
    </source>
</evidence>
<evidence type="ECO:0000256" key="1">
    <source>
        <dbReference type="SAM" id="MobiDB-lite"/>
    </source>
</evidence>
<comment type="caution">
    <text evidence="2">The sequence shown here is derived from an EMBL/GenBank/DDBJ whole genome shotgun (WGS) entry which is preliminary data.</text>
</comment>
<reference evidence="2 3" key="1">
    <citation type="journal article" date="2019" name="Commun. Biol.">
        <title>The bagworm genome reveals a unique fibroin gene that provides high tensile strength.</title>
        <authorList>
            <person name="Kono N."/>
            <person name="Nakamura H."/>
            <person name="Ohtoshi R."/>
            <person name="Tomita M."/>
            <person name="Numata K."/>
            <person name="Arakawa K."/>
        </authorList>
    </citation>
    <scope>NUCLEOTIDE SEQUENCE [LARGE SCALE GENOMIC DNA]</scope>
</reference>
<dbReference type="Proteomes" id="UP000299102">
    <property type="component" value="Unassembled WGS sequence"/>
</dbReference>
<accession>A0A4C1XSP2</accession>
<keyword evidence="3" id="KW-1185">Reference proteome</keyword>
<feature type="region of interest" description="Disordered" evidence="1">
    <location>
        <begin position="1"/>
        <end position="50"/>
    </location>
</feature>